<dbReference type="EMBL" id="LR797205">
    <property type="protein sequence ID" value="CAB4194093.1"/>
    <property type="molecule type" value="Genomic_DNA"/>
</dbReference>
<evidence type="ECO:0000313" key="2">
    <source>
        <dbReference type="EMBL" id="CAB4149826.1"/>
    </source>
</evidence>
<evidence type="ECO:0000313" key="5">
    <source>
        <dbReference type="EMBL" id="CAB4194093.1"/>
    </source>
</evidence>
<protein>
    <submittedName>
        <fullName evidence="4">CxxC_CxxC_SSSS, putative regulatory protein, FmdB family</fullName>
    </submittedName>
</protein>
<accession>A0A6J5QTP1</accession>
<organism evidence="4">
    <name type="scientific">uncultured Caudovirales phage</name>
    <dbReference type="NCBI Taxonomy" id="2100421"/>
    <lineage>
        <taxon>Viruses</taxon>
        <taxon>Duplodnaviria</taxon>
        <taxon>Heunggongvirae</taxon>
        <taxon>Uroviricota</taxon>
        <taxon>Caudoviricetes</taxon>
        <taxon>Peduoviridae</taxon>
        <taxon>Maltschvirus</taxon>
        <taxon>Maltschvirus maltsch</taxon>
    </lineage>
</organism>
<gene>
    <name evidence="4" type="ORF">UFOVP1140_3</name>
    <name evidence="5" type="ORF">UFOVP1258_12</name>
    <name evidence="6" type="ORF">UFOVP1500_5</name>
    <name evidence="7" type="ORF">UFOVP1588_16</name>
    <name evidence="2" type="ORF">UFOVP544_5</name>
    <name evidence="3" type="ORF">UFOVP976_25</name>
</gene>
<dbReference type="Gene3D" id="2.20.28.160">
    <property type="match status" value="1"/>
</dbReference>
<sequence>MPIYEYRCPICNNQMELELSMEHDLVRCNDCNALANRIYSAPGIVFKGKGFYKTGG</sequence>
<name>A0A6J5QTP1_9CAUD</name>
<dbReference type="EMBL" id="LR797084">
    <property type="protein sequence ID" value="CAB4185896.1"/>
    <property type="molecule type" value="Genomic_DNA"/>
</dbReference>
<dbReference type="NCBIfam" id="TIGR02605">
    <property type="entry name" value="CxxC_CxxC_SSSS"/>
    <property type="match status" value="1"/>
</dbReference>
<evidence type="ECO:0000313" key="4">
    <source>
        <dbReference type="EMBL" id="CAB4185896.1"/>
    </source>
</evidence>
<dbReference type="Pfam" id="PF09723">
    <property type="entry name" value="Zn_ribbon_8"/>
    <property type="match status" value="1"/>
</dbReference>
<dbReference type="EMBL" id="LR796914">
    <property type="protein sequence ID" value="CAB4174030.1"/>
    <property type="molecule type" value="Genomic_DNA"/>
</dbReference>
<evidence type="ECO:0000313" key="6">
    <source>
        <dbReference type="EMBL" id="CAB4217015.1"/>
    </source>
</evidence>
<dbReference type="EMBL" id="LR796532">
    <property type="protein sequence ID" value="CAB4149826.1"/>
    <property type="molecule type" value="Genomic_DNA"/>
</dbReference>
<dbReference type="InterPro" id="IPR013429">
    <property type="entry name" value="Regulatory_FmdB_Zinc_ribbon"/>
</dbReference>
<dbReference type="PANTHER" id="PTHR34404">
    <property type="entry name" value="REGULATORY PROTEIN, FMDB FAMILY"/>
    <property type="match status" value="1"/>
</dbReference>
<proteinExistence type="predicted"/>
<evidence type="ECO:0000313" key="7">
    <source>
        <dbReference type="EMBL" id="CAB5231003.1"/>
    </source>
</evidence>
<evidence type="ECO:0000259" key="1">
    <source>
        <dbReference type="SMART" id="SM00834"/>
    </source>
</evidence>
<dbReference type="EMBL" id="LR797449">
    <property type="protein sequence ID" value="CAB4217015.1"/>
    <property type="molecule type" value="Genomic_DNA"/>
</dbReference>
<dbReference type="SMART" id="SM00834">
    <property type="entry name" value="CxxC_CXXC_SSSS"/>
    <property type="match status" value="1"/>
</dbReference>
<feature type="domain" description="Putative regulatory protein FmdB zinc ribbon" evidence="1">
    <location>
        <begin position="1"/>
        <end position="40"/>
    </location>
</feature>
<dbReference type="EMBL" id="LR798424">
    <property type="protein sequence ID" value="CAB5231003.1"/>
    <property type="molecule type" value="Genomic_DNA"/>
</dbReference>
<reference evidence="4" key="1">
    <citation type="submission" date="2020-05" db="EMBL/GenBank/DDBJ databases">
        <authorList>
            <person name="Chiriac C."/>
            <person name="Salcher M."/>
            <person name="Ghai R."/>
            <person name="Kavagutti S V."/>
        </authorList>
    </citation>
    <scope>NUCLEOTIDE SEQUENCE</scope>
</reference>
<evidence type="ECO:0000313" key="3">
    <source>
        <dbReference type="EMBL" id="CAB4174030.1"/>
    </source>
</evidence>
<dbReference type="PANTHER" id="PTHR34404:SF2">
    <property type="entry name" value="CONSERVED SERINE RICH PROTEIN"/>
    <property type="match status" value="1"/>
</dbReference>